<dbReference type="InterPro" id="IPR029060">
    <property type="entry name" value="PIN-like_dom_sf"/>
</dbReference>
<sequence>MKIFFDVNVLLDITIKRTSDPEKFSVLLNHLSTGKIQGFITTGVVQTCAYILLKLLDYEKTAEILINMIPNFEFLEGKKSHVQNALAMNFADIEDAILYQIAHDHHMDAIVTSDRDFLKLSKPYLPVITPEELIDRLVK</sequence>
<dbReference type="OrthoDB" id="1148871at2"/>
<gene>
    <name evidence="2" type="ORF">SAMN04489723_103248</name>
</gene>
<evidence type="ECO:0000259" key="1">
    <source>
        <dbReference type="Pfam" id="PF13470"/>
    </source>
</evidence>
<dbReference type="Proteomes" id="UP000198790">
    <property type="component" value="Unassembled WGS sequence"/>
</dbReference>
<accession>A0A1I0XL35</accession>
<protein>
    <submittedName>
        <fullName evidence="2">Predicted nucleic acid-binding protein, contains PIN domain</fullName>
    </submittedName>
</protein>
<dbReference type="STRING" id="237018.SAMN04489723_103248"/>
<dbReference type="Gene3D" id="3.40.50.1010">
    <property type="entry name" value="5'-nuclease"/>
    <property type="match status" value="1"/>
</dbReference>
<feature type="domain" description="PIN" evidence="1">
    <location>
        <begin position="2"/>
        <end position="116"/>
    </location>
</feature>
<dbReference type="InterPro" id="IPR002716">
    <property type="entry name" value="PIN_dom"/>
</dbReference>
<dbReference type="CDD" id="cd09854">
    <property type="entry name" value="PIN_VapC-like"/>
    <property type="match status" value="1"/>
</dbReference>
<name>A0A1I0XL35_9BACT</name>
<dbReference type="EMBL" id="FOKK01000003">
    <property type="protein sequence ID" value="SFB01594.1"/>
    <property type="molecule type" value="Genomic_DNA"/>
</dbReference>
<evidence type="ECO:0000313" key="3">
    <source>
        <dbReference type="Proteomes" id="UP000198790"/>
    </source>
</evidence>
<dbReference type="Pfam" id="PF13470">
    <property type="entry name" value="PIN_3"/>
    <property type="match status" value="1"/>
</dbReference>
<keyword evidence="3" id="KW-1185">Reference proteome</keyword>
<proteinExistence type="predicted"/>
<dbReference type="SUPFAM" id="SSF88723">
    <property type="entry name" value="PIN domain-like"/>
    <property type="match status" value="1"/>
</dbReference>
<dbReference type="AlphaFoldDB" id="A0A1I0XL35"/>
<dbReference type="RefSeq" id="WP_092895170.1">
    <property type="nucleotide sequence ID" value="NZ_FOKK01000003.1"/>
</dbReference>
<evidence type="ECO:0000313" key="2">
    <source>
        <dbReference type="EMBL" id="SFB01594.1"/>
    </source>
</evidence>
<organism evidence="2 3">
    <name type="scientific">Algoriphagus aquimarinus</name>
    <dbReference type="NCBI Taxonomy" id="237018"/>
    <lineage>
        <taxon>Bacteria</taxon>
        <taxon>Pseudomonadati</taxon>
        <taxon>Bacteroidota</taxon>
        <taxon>Cytophagia</taxon>
        <taxon>Cytophagales</taxon>
        <taxon>Cyclobacteriaceae</taxon>
        <taxon>Algoriphagus</taxon>
    </lineage>
</organism>
<reference evidence="2 3" key="1">
    <citation type="submission" date="2016-10" db="EMBL/GenBank/DDBJ databases">
        <authorList>
            <person name="de Groot N.N."/>
        </authorList>
    </citation>
    <scope>NUCLEOTIDE SEQUENCE [LARGE SCALE GENOMIC DNA]</scope>
    <source>
        <strain evidence="2 3">DSM 23399</strain>
    </source>
</reference>